<accession>A0A1Y0AZF2</accession>
<evidence type="ECO:0000313" key="2">
    <source>
        <dbReference type="EMBL" id="ART30520.1"/>
    </source>
</evidence>
<keyword evidence="2" id="KW-0496">Mitochondrion</keyword>
<proteinExistence type="predicted"/>
<evidence type="ECO:0000256" key="1">
    <source>
        <dbReference type="SAM" id="Phobius"/>
    </source>
</evidence>
<sequence length="71" mass="8213">MVRILFTCSTGLLSRALLMITFYFDFFADLIELTALSVPLFFPFLACYVKRWSSVLAALEAYLPERRTSQH</sequence>
<keyword evidence="1" id="KW-1133">Transmembrane helix</keyword>
<name>A0A1Y0AZF2_9LAMI</name>
<dbReference type="EMBL" id="KY774314">
    <property type="protein sequence ID" value="ART30520.1"/>
    <property type="molecule type" value="Genomic_DNA"/>
</dbReference>
<feature type="transmembrane region" description="Helical" evidence="1">
    <location>
        <begin position="26"/>
        <end position="49"/>
    </location>
</feature>
<reference evidence="2" key="1">
    <citation type="submission" date="2017-03" db="EMBL/GenBank/DDBJ databases">
        <title>The mitochondrial genome of the carnivorous plant Utricularia reniformis (Lentibulariaceae): structure, comparative analysis and evolutionary landmarks.</title>
        <authorList>
            <person name="Silva S.R."/>
            <person name="Alvarenga D.O."/>
            <person name="Michael T.P."/>
            <person name="Miranda V.F.O."/>
            <person name="Varani A.M."/>
        </authorList>
    </citation>
    <scope>NUCLEOTIDE SEQUENCE</scope>
</reference>
<geneLocation type="mitochondrion" evidence="2"/>
<protein>
    <submittedName>
        <fullName evidence="2">Uncharacterized protein</fullName>
    </submittedName>
</protein>
<dbReference type="AlphaFoldDB" id="A0A1Y0AZF2"/>
<keyword evidence="1" id="KW-0472">Membrane</keyword>
<organism evidence="2">
    <name type="scientific">Utricularia reniformis</name>
    <dbReference type="NCBI Taxonomy" id="192314"/>
    <lineage>
        <taxon>Eukaryota</taxon>
        <taxon>Viridiplantae</taxon>
        <taxon>Streptophyta</taxon>
        <taxon>Embryophyta</taxon>
        <taxon>Tracheophyta</taxon>
        <taxon>Spermatophyta</taxon>
        <taxon>Magnoliopsida</taxon>
        <taxon>eudicotyledons</taxon>
        <taxon>Gunneridae</taxon>
        <taxon>Pentapetalae</taxon>
        <taxon>asterids</taxon>
        <taxon>lamiids</taxon>
        <taxon>Lamiales</taxon>
        <taxon>Lentibulariaceae</taxon>
        <taxon>Utricularia</taxon>
    </lineage>
</organism>
<keyword evidence="1" id="KW-0812">Transmembrane</keyword>
<gene>
    <name evidence="2" type="ORF">AEK19_MT0242</name>
</gene>